<dbReference type="Proteomes" id="UP001497516">
    <property type="component" value="Chromosome 6"/>
</dbReference>
<proteinExistence type="predicted"/>
<accession>A0AAV2F5W9</accession>
<dbReference type="EMBL" id="OZ034819">
    <property type="protein sequence ID" value="CAL1393574.1"/>
    <property type="molecule type" value="Genomic_DNA"/>
</dbReference>
<name>A0AAV2F5W9_9ROSI</name>
<evidence type="ECO:0000313" key="3">
    <source>
        <dbReference type="Proteomes" id="UP001497516"/>
    </source>
</evidence>
<gene>
    <name evidence="2" type="ORF">LTRI10_LOCUS34143</name>
</gene>
<sequence length="85" mass="9501">MPRPTTNRQFGGGTRKHHTSDDTGVGDTMKSSGDLNPSAPSRNPTCKICRSLSPTIFRDLIGRHHDIQVHLYQMIYAETISDFKT</sequence>
<protein>
    <submittedName>
        <fullName evidence="2">Uncharacterized protein</fullName>
    </submittedName>
</protein>
<feature type="compositionally biased region" description="Polar residues" evidence="1">
    <location>
        <begin position="29"/>
        <end position="44"/>
    </location>
</feature>
<organism evidence="2 3">
    <name type="scientific">Linum trigynum</name>
    <dbReference type="NCBI Taxonomy" id="586398"/>
    <lineage>
        <taxon>Eukaryota</taxon>
        <taxon>Viridiplantae</taxon>
        <taxon>Streptophyta</taxon>
        <taxon>Embryophyta</taxon>
        <taxon>Tracheophyta</taxon>
        <taxon>Spermatophyta</taxon>
        <taxon>Magnoliopsida</taxon>
        <taxon>eudicotyledons</taxon>
        <taxon>Gunneridae</taxon>
        <taxon>Pentapetalae</taxon>
        <taxon>rosids</taxon>
        <taxon>fabids</taxon>
        <taxon>Malpighiales</taxon>
        <taxon>Linaceae</taxon>
        <taxon>Linum</taxon>
    </lineage>
</organism>
<evidence type="ECO:0000313" key="2">
    <source>
        <dbReference type="EMBL" id="CAL1393574.1"/>
    </source>
</evidence>
<dbReference type="AlphaFoldDB" id="A0AAV2F5W9"/>
<feature type="region of interest" description="Disordered" evidence="1">
    <location>
        <begin position="1"/>
        <end position="46"/>
    </location>
</feature>
<evidence type="ECO:0000256" key="1">
    <source>
        <dbReference type="SAM" id="MobiDB-lite"/>
    </source>
</evidence>
<reference evidence="2 3" key="1">
    <citation type="submission" date="2024-04" db="EMBL/GenBank/DDBJ databases">
        <authorList>
            <person name="Fracassetti M."/>
        </authorList>
    </citation>
    <scope>NUCLEOTIDE SEQUENCE [LARGE SCALE GENOMIC DNA]</scope>
</reference>
<keyword evidence="3" id="KW-1185">Reference proteome</keyword>